<dbReference type="PANTHER" id="PTHR46018:SF4">
    <property type="entry name" value="METALLO-HYDROLASE YHFI-RELATED"/>
    <property type="match status" value="1"/>
</dbReference>
<dbReference type="EMBL" id="DROK01000097">
    <property type="protein sequence ID" value="HHI96881.1"/>
    <property type="molecule type" value="Genomic_DNA"/>
</dbReference>
<dbReference type="SMART" id="SM00849">
    <property type="entry name" value="Lactamase_B"/>
    <property type="match status" value="1"/>
</dbReference>
<reference evidence="2" key="1">
    <citation type="journal article" date="2020" name="mSystems">
        <title>Genome- and Community-Level Interaction Insights into Carbon Utilization and Element Cycling Functions of Hydrothermarchaeota in Hydrothermal Sediment.</title>
        <authorList>
            <person name="Zhou Z."/>
            <person name="Liu Y."/>
            <person name="Xu W."/>
            <person name="Pan J."/>
            <person name="Luo Z.H."/>
            <person name="Li M."/>
        </authorList>
    </citation>
    <scope>NUCLEOTIDE SEQUENCE [LARGE SCALE GENOMIC DNA]</scope>
    <source>
        <strain evidence="2">HyVt-533</strain>
    </source>
</reference>
<sequence>MKFTVLGSGTGWPRLHRGAPAYLLQVAGENFLLDFGPATLPRLLRLGLSLDDIDAIFLSHFHPDHVTDLIPFLFATRYRLGYRRTKKVELYAGEGFKDFYAGLKKAFGHWVEPPEGLLEIQELSVQYESAFLRPPLEIRTAPVTHNPESIAFRFDFKGKSLVYSGDTDYSPQLIELAREADLLVVECSFPEGQKVSGHLVPSLIGQMAGQAQVKKLLLTHLYPPCEGKDLLSPIRPYFSGEIIVAEDFLSLSL</sequence>
<dbReference type="CDD" id="cd16272">
    <property type="entry name" value="RNaseZ_MBL-fold"/>
    <property type="match status" value="1"/>
</dbReference>
<dbReference type="InterPro" id="IPR001279">
    <property type="entry name" value="Metallo-B-lactamas"/>
</dbReference>
<dbReference type="Proteomes" id="UP000886101">
    <property type="component" value="Unassembled WGS sequence"/>
</dbReference>
<gene>
    <name evidence="2" type="ORF">ENJ96_03420</name>
</gene>
<evidence type="ECO:0000313" key="2">
    <source>
        <dbReference type="EMBL" id="HHI96881.1"/>
    </source>
</evidence>
<proteinExistence type="predicted"/>
<dbReference type="Pfam" id="PF12706">
    <property type="entry name" value="Lactamase_B_2"/>
    <property type="match status" value="1"/>
</dbReference>
<comment type="caution">
    <text evidence="2">The sequence shown here is derived from an EMBL/GenBank/DDBJ whole genome shotgun (WGS) entry which is preliminary data.</text>
</comment>
<dbReference type="AlphaFoldDB" id="A0A7V5U2B5"/>
<evidence type="ECO:0000259" key="1">
    <source>
        <dbReference type="SMART" id="SM00849"/>
    </source>
</evidence>
<accession>A0A7V5U2B5</accession>
<feature type="domain" description="Metallo-beta-lactamase" evidence="1">
    <location>
        <begin position="18"/>
        <end position="220"/>
    </location>
</feature>
<dbReference type="Gene3D" id="3.60.15.10">
    <property type="entry name" value="Ribonuclease Z/Hydroxyacylglutathione hydrolase-like"/>
    <property type="match status" value="1"/>
</dbReference>
<name>A0A7V5U2B5_9BACT</name>
<dbReference type="InterPro" id="IPR036866">
    <property type="entry name" value="RibonucZ/Hydroxyglut_hydro"/>
</dbReference>
<dbReference type="GO" id="GO:0042781">
    <property type="term" value="F:3'-tRNA processing endoribonuclease activity"/>
    <property type="evidence" value="ECO:0007669"/>
    <property type="project" value="TreeGrafter"/>
</dbReference>
<organism evidence="2">
    <name type="scientific">Thermodesulfatator atlanticus</name>
    <dbReference type="NCBI Taxonomy" id="501497"/>
    <lineage>
        <taxon>Bacteria</taxon>
        <taxon>Pseudomonadati</taxon>
        <taxon>Thermodesulfobacteriota</taxon>
        <taxon>Thermodesulfobacteria</taxon>
        <taxon>Thermodesulfobacteriales</taxon>
        <taxon>Thermodesulfatatoraceae</taxon>
        <taxon>Thermodesulfatator</taxon>
    </lineage>
</organism>
<dbReference type="PANTHER" id="PTHR46018">
    <property type="entry name" value="ZINC PHOSPHODIESTERASE ELAC PROTEIN 1"/>
    <property type="match status" value="1"/>
</dbReference>
<protein>
    <submittedName>
        <fullName evidence="2">Ribonuclease Z</fullName>
    </submittedName>
</protein>
<dbReference type="SUPFAM" id="SSF56281">
    <property type="entry name" value="Metallo-hydrolase/oxidoreductase"/>
    <property type="match status" value="1"/>
</dbReference>